<dbReference type="PROSITE" id="PS00543">
    <property type="entry name" value="HLYD_FAMILY"/>
    <property type="match status" value="1"/>
</dbReference>
<proteinExistence type="inferred from homology"/>
<organism evidence="10 11">
    <name type="scientific">Luteibacter anthropi</name>
    <dbReference type="NCBI Taxonomy" id="564369"/>
    <lineage>
        <taxon>Bacteria</taxon>
        <taxon>Pseudomonadati</taxon>
        <taxon>Pseudomonadota</taxon>
        <taxon>Gammaproteobacteria</taxon>
        <taxon>Lysobacterales</taxon>
        <taxon>Rhodanobacteraceae</taxon>
        <taxon>Luteibacter</taxon>
    </lineage>
</organism>
<feature type="coiled-coil region" evidence="7">
    <location>
        <begin position="200"/>
        <end position="237"/>
    </location>
</feature>
<dbReference type="PRINTS" id="PR01490">
    <property type="entry name" value="RTXTOXIND"/>
</dbReference>
<dbReference type="AlphaFoldDB" id="A0A7X5UAG5"/>
<evidence type="ECO:0000256" key="2">
    <source>
        <dbReference type="ARBA" id="ARBA00009477"/>
    </source>
</evidence>
<keyword evidence="4 8" id="KW-0812">Transmembrane</keyword>
<feature type="transmembrane region" description="Helical" evidence="8">
    <location>
        <begin position="30"/>
        <end position="56"/>
    </location>
</feature>
<dbReference type="GO" id="GO:0016020">
    <property type="term" value="C:membrane"/>
    <property type="evidence" value="ECO:0007669"/>
    <property type="project" value="UniProtKB-SubCell"/>
</dbReference>
<dbReference type="GO" id="GO:0009306">
    <property type="term" value="P:protein secretion"/>
    <property type="evidence" value="ECO:0007669"/>
    <property type="project" value="InterPro"/>
</dbReference>
<evidence type="ECO:0000313" key="11">
    <source>
        <dbReference type="Proteomes" id="UP000490980"/>
    </source>
</evidence>
<dbReference type="RefSeq" id="WP_166948359.1">
    <property type="nucleotide sequence ID" value="NZ_JAARLZ010000005.1"/>
</dbReference>
<evidence type="ECO:0000256" key="6">
    <source>
        <dbReference type="ARBA" id="ARBA00023136"/>
    </source>
</evidence>
<dbReference type="Gene3D" id="2.40.50.100">
    <property type="match status" value="1"/>
</dbReference>
<dbReference type="Proteomes" id="UP000490980">
    <property type="component" value="Unassembled WGS sequence"/>
</dbReference>
<evidence type="ECO:0000256" key="8">
    <source>
        <dbReference type="SAM" id="Phobius"/>
    </source>
</evidence>
<evidence type="ECO:0000259" key="9">
    <source>
        <dbReference type="Pfam" id="PF26002"/>
    </source>
</evidence>
<dbReference type="PANTHER" id="PTHR30386">
    <property type="entry name" value="MEMBRANE FUSION SUBUNIT OF EMRAB-TOLC MULTIDRUG EFFLUX PUMP"/>
    <property type="match status" value="1"/>
</dbReference>
<dbReference type="InterPro" id="IPR058982">
    <property type="entry name" value="Beta-barrel_AprE"/>
</dbReference>
<evidence type="ECO:0000256" key="7">
    <source>
        <dbReference type="SAM" id="Coils"/>
    </source>
</evidence>
<protein>
    <submittedName>
        <fullName evidence="10">HlyD family efflux transporter periplasmic adaptor subunit</fullName>
    </submittedName>
</protein>
<comment type="subcellular location">
    <subcellularLocation>
        <location evidence="1">Membrane</location>
        <topology evidence="1">Single-pass membrane protein</topology>
    </subcellularLocation>
</comment>
<reference evidence="10 11" key="1">
    <citation type="submission" date="2020-03" db="EMBL/GenBank/DDBJ databases">
        <authorList>
            <person name="Lai Q."/>
        </authorList>
    </citation>
    <scope>NUCLEOTIDE SEQUENCE [LARGE SCALE GENOMIC DNA]</scope>
    <source>
        <strain evidence="10 11">CCUG 25036</strain>
    </source>
</reference>
<keyword evidence="6 8" id="KW-0472">Membrane</keyword>
<dbReference type="Gene3D" id="2.40.30.170">
    <property type="match status" value="1"/>
</dbReference>
<keyword evidence="7" id="KW-0175">Coiled coil</keyword>
<dbReference type="Pfam" id="PF26002">
    <property type="entry name" value="Beta-barrel_AprE"/>
    <property type="match status" value="1"/>
</dbReference>
<keyword evidence="11" id="KW-1185">Reference proteome</keyword>
<sequence length="423" mass="46662">MQPEIQSREGLLRIEVVNARQASAFGKVRLVVPVSAMMIAWLGLLLTLALAVWLVLGHYTRRVHVSGVLSPVGGLAPLESSTPGIITRVLVQEGDAVSAGTPLLLITQEETAATTGDTRKSISEALQQSQTSLAEDVQLTSRSADDQRRTLISDHASLQRQLAQIDDQISIWRASSDRQGAILEKIHTKLAAGVVSDVQLEEMESQQDNARGQVSSLQRDRLQLAQQIAENEAQQRQVPIDAQQKRSDFQRKILDSKQILLQTEADRLIVVRSQVGGTIANLLVHPGQSVTTGRSLLTIVPKDARMQAELLVPSQALGFLKEGDRVILHYAAYSYQKFGSGDGRIYRISKSAMNSEDVRIQSEAQSGSDPMYRVIVNLDRQTISAYGEERNLTSGMSLDADIMVERRSMLEWVFEPLYGMAKR</sequence>
<dbReference type="PANTHER" id="PTHR30386:SF28">
    <property type="entry name" value="EXPORTED PROTEIN"/>
    <property type="match status" value="1"/>
</dbReference>
<keyword evidence="5 8" id="KW-1133">Transmembrane helix</keyword>
<evidence type="ECO:0000256" key="1">
    <source>
        <dbReference type="ARBA" id="ARBA00004167"/>
    </source>
</evidence>
<dbReference type="InterPro" id="IPR050739">
    <property type="entry name" value="MFP"/>
</dbReference>
<dbReference type="EMBL" id="JAARLZ010000005">
    <property type="protein sequence ID" value="NII06941.1"/>
    <property type="molecule type" value="Genomic_DNA"/>
</dbReference>
<feature type="domain" description="AprE-like beta-barrel" evidence="9">
    <location>
        <begin position="308"/>
        <end position="404"/>
    </location>
</feature>
<evidence type="ECO:0000256" key="4">
    <source>
        <dbReference type="ARBA" id="ARBA00022692"/>
    </source>
</evidence>
<dbReference type="InterPro" id="IPR006144">
    <property type="entry name" value="Secretion_HlyD_CS"/>
</dbReference>
<evidence type="ECO:0000313" key="10">
    <source>
        <dbReference type="EMBL" id="NII06941.1"/>
    </source>
</evidence>
<evidence type="ECO:0000256" key="3">
    <source>
        <dbReference type="ARBA" id="ARBA00022448"/>
    </source>
</evidence>
<accession>A0A7X5UAG5</accession>
<evidence type="ECO:0000256" key="5">
    <source>
        <dbReference type="ARBA" id="ARBA00022989"/>
    </source>
</evidence>
<gene>
    <name evidence="10" type="ORF">HBF25_11130</name>
</gene>
<comment type="caution">
    <text evidence="10">The sequence shown here is derived from an EMBL/GenBank/DDBJ whole genome shotgun (WGS) entry which is preliminary data.</text>
</comment>
<keyword evidence="3" id="KW-0813">Transport</keyword>
<comment type="similarity">
    <text evidence="2">Belongs to the membrane fusion protein (MFP) (TC 8.A.1) family.</text>
</comment>
<name>A0A7X5UAG5_9GAMM</name>